<dbReference type="PANTHER" id="PTHR43173">
    <property type="entry name" value="ABC1 FAMILY PROTEIN"/>
    <property type="match status" value="1"/>
</dbReference>
<dbReference type="InterPro" id="IPR051130">
    <property type="entry name" value="Mito_struct-func_regulator"/>
</dbReference>
<organism evidence="3">
    <name type="scientific">Arcella intermedia</name>
    <dbReference type="NCBI Taxonomy" id="1963864"/>
    <lineage>
        <taxon>Eukaryota</taxon>
        <taxon>Amoebozoa</taxon>
        <taxon>Tubulinea</taxon>
        <taxon>Elardia</taxon>
        <taxon>Arcellinida</taxon>
        <taxon>Sphaerothecina</taxon>
        <taxon>Arcellidae</taxon>
        <taxon>Arcella</taxon>
    </lineage>
</organism>
<accession>A0A6B2L263</accession>
<comment type="similarity">
    <text evidence="1">Belongs to the protein kinase superfamily. ADCK protein kinase family.</text>
</comment>
<dbReference type="Gene3D" id="1.10.510.10">
    <property type="entry name" value="Transferase(Phosphotransferase) domain 1"/>
    <property type="match status" value="1"/>
</dbReference>
<dbReference type="CDD" id="cd13969">
    <property type="entry name" value="ADCK1-like"/>
    <property type="match status" value="1"/>
</dbReference>
<dbReference type="Pfam" id="PF03109">
    <property type="entry name" value="ABC1"/>
    <property type="match status" value="1"/>
</dbReference>
<proteinExistence type="inferred from homology"/>
<evidence type="ECO:0000259" key="2">
    <source>
        <dbReference type="Pfam" id="PF03109"/>
    </source>
</evidence>
<reference evidence="3" key="1">
    <citation type="journal article" date="2020" name="J. Eukaryot. Microbiol.">
        <title>De novo Sequencing, Assembly and Annotation of the Transcriptome for the Free-Living Testate Amoeba Arcella intermedia.</title>
        <authorList>
            <person name="Ribeiro G.M."/>
            <person name="Porfirio-Sousa A.L."/>
            <person name="Maurer-Alcala X.X."/>
            <person name="Katz L.A."/>
            <person name="Lahr D.J.G."/>
        </authorList>
    </citation>
    <scope>NUCLEOTIDE SEQUENCE</scope>
</reference>
<dbReference type="InterPro" id="IPR045307">
    <property type="entry name" value="ADCK1_dom"/>
</dbReference>
<dbReference type="PANTHER" id="PTHR43173:SF19">
    <property type="entry name" value="AARF DOMAIN-CONTAINING PROTEIN KINASE 1"/>
    <property type="match status" value="1"/>
</dbReference>
<evidence type="ECO:0000313" key="3">
    <source>
        <dbReference type="EMBL" id="NDV31050.1"/>
    </source>
</evidence>
<sequence>MKTIELFITNEQLNIEMVNQVHDRIAPQLLRLVEDLGGLYIKFGQEVAAMRGIVPDQYCDTMAVLQDNVPSISFEEVSKLFKEDFGQGIEELFVSFEKEPIAAASLAQVHKAVLPDNRVVAVKVQYPRVKYFHDGDLLTHRVVGHFLSYFYKQFRKPSEEFYTALHAELNFKKEAEHAKRARKNFSHRKDIYVPDIVDNLSSERILTMEFIDGFKVNNLEAISKHGFSTASIAQLVFEGNAEQVFLHGFIHADLHPGNILVRPIPGKPDKPQVVFLDHGLYGSIGDEFRVGYCKFWMALVKGDEKTLIDWCKKYGISDYKILSSVLMIQQFDGIGTDLKDSAQTKKESKYSEFQALYKNMTPEQRRHFKERMDSVTEVMNTVPEELLFILRSSFLLRGVNRELGAPINRFAVMARVASRGATTSKAVVESELSYYEKSLLFVEGAKFEWILRLNTFRSWLFTKLYNISVVLGMNEKLQEIGFALLRYMGTVEEEGPALEASASHS</sequence>
<protein>
    <recommendedName>
        <fullName evidence="2">ABC1 atypical kinase-like domain-containing protein</fullName>
    </recommendedName>
</protein>
<dbReference type="AlphaFoldDB" id="A0A6B2L263"/>
<dbReference type="SUPFAM" id="SSF56112">
    <property type="entry name" value="Protein kinase-like (PK-like)"/>
    <property type="match status" value="1"/>
</dbReference>
<evidence type="ECO:0000256" key="1">
    <source>
        <dbReference type="ARBA" id="ARBA00009670"/>
    </source>
</evidence>
<dbReference type="EMBL" id="GIBP01002081">
    <property type="protein sequence ID" value="NDV31050.1"/>
    <property type="molecule type" value="Transcribed_RNA"/>
</dbReference>
<dbReference type="InterPro" id="IPR011009">
    <property type="entry name" value="Kinase-like_dom_sf"/>
</dbReference>
<feature type="domain" description="ABC1 atypical kinase-like" evidence="2">
    <location>
        <begin position="65"/>
        <end position="307"/>
    </location>
</feature>
<dbReference type="InterPro" id="IPR004147">
    <property type="entry name" value="ABC1_dom"/>
</dbReference>
<name>A0A6B2L263_9EUKA</name>